<dbReference type="EMBL" id="JACHTF010000004">
    <property type="protein sequence ID" value="MBB1059904.1"/>
    <property type="molecule type" value="Genomic_DNA"/>
</dbReference>
<keyword evidence="3" id="KW-1185">Reference proteome</keyword>
<reference evidence="2 3" key="1">
    <citation type="submission" date="2020-08" db="EMBL/GenBank/DDBJ databases">
        <authorList>
            <person name="Xu S."/>
            <person name="Li A."/>
        </authorList>
    </citation>
    <scope>NUCLEOTIDE SEQUENCE [LARGE SCALE GENOMIC DNA]</scope>
    <source>
        <strain evidence="2 3">119BY6-57</strain>
    </source>
</reference>
<evidence type="ECO:0000313" key="3">
    <source>
        <dbReference type="Proteomes" id="UP000523196"/>
    </source>
</evidence>
<feature type="signal peptide" evidence="1">
    <location>
        <begin position="1"/>
        <end position="20"/>
    </location>
</feature>
<name>A0A7W3TKS2_9GAMM</name>
<feature type="chain" id="PRO_5031221325" evidence="1">
    <location>
        <begin position="21"/>
        <end position="155"/>
    </location>
</feature>
<dbReference type="Proteomes" id="UP000523196">
    <property type="component" value="Unassembled WGS sequence"/>
</dbReference>
<proteinExistence type="predicted"/>
<sequence length="155" mass="16401">MGVKHTLAVALLGLAATANAQAGEFQQRLGQCLVASSTDADKQALVRWIFFAMSRHPGVADLVDIDEVRGEQLTREAAAVFEDLIAQRCAAQSRQAILNEGMSAFQSAFGTLGEVAMGGIITAPEVAHVVGGLARHADEERILRALMTGDKLGKD</sequence>
<dbReference type="AlphaFoldDB" id="A0A7W3TKS2"/>
<gene>
    <name evidence="2" type="ORF">H4F98_04885</name>
</gene>
<accession>A0A7W3TKS2</accession>
<dbReference type="RefSeq" id="WP_182685518.1">
    <property type="nucleotide sequence ID" value="NZ_JACHTF010000004.1"/>
</dbReference>
<protein>
    <submittedName>
        <fullName evidence="2">Uncharacterized protein</fullName>
    </submittedName>
</protein>
<comment type="caution">
    <text evidence="2">The sequence shown here is derived from an EMBL/GenBank/DDBJ whole genome shotgun (WGS) entry which is preliminary data.</text>
</comment>
<keyword evidence="1" id="KW-0732">Signal</keyword>
<evidence type="ECO:0000313" key="2">
    <source>
        <dbReference type="EMBL" id="MBB1059904.1"/>
    </source>
</evidence>
<evidence type="ECO:0000256" key="1">
    <source>
        <dbReference type="SAM" id="SignalP"/>
    </source>
</evidence>
<organism evidence="2 3">
    <name type="scientific">Marilutibacter spongiae</name>
    <dbReference type="NCBI Taxonomy" id="2025720"/>
    <lineage>
        <taxon>Bacteria</taxon>
        <taxon>Pseudomonadati</taxon>
        <taxon>Pseudomonadota</taxon>
        <taxon>Gammaproteobacteria</taxon>
        <taxon>Lysobacterales</taxon>
        <taxon>Lysobacteraceae</taxon>
        <taxon>Marilutibacter</taxon>
    </lineage>
</organism>